<dbReference type="GO" id="GO:0031593">
    <property type="term" value="F:polyubiquitin modification-dependent protein binding"/>
    <property type="evidence" value="ECO:0007669"/>
    <property type="project" value="TreeGrafter"/>
</dbReference>
<proteinExistence type="predicted"/>
<accession>B7GAK0</accession>
<dbReference type="InterPro" id="IPR004854">
    <property type="entry name" value="Ufd1-like"/>
</dbReference>
<dbReference type="PROSITE" id="PS50033">
    <property type="entry name" value="UBX"/>
    <property type="match status" value="1"/>
</dbReference>
<dbReference type="Proteomes" id="UP000000759">
    <property type="component" value="Chromosome 22"/>
</dbReference>
<feature type="region of interest" description="Disordered" evidence="1">
    <location>
        <begin position="1"/>
        <end position="54"/>
    </location>
</feature>
<feature type="domain" description="UBX" evidence="2">
    <location>
        <begin position="430"/>
        <end position="495"/>
    </location>
</feature>
<name>B7GAK0_PHATC</name>
<dbReference type="GO" id="GO:0034098">
    <property type="term" value="C:VCP-NPL4-UFD1 AAA ATPase complex"/>
    <property type="evidence" value="ECO:0007669"/>
    <property type="project" value="TreeGrafter"/>
</dbReference>
<dbReference type="EMBL" id="CM000624">
    <property type="protein sequence ID" value="EEC44268.1"/>
    <property type="molecule type" value="Genomic_DNA"/>
</dbReference>
<organism evidence="3 4">
    <name type="scientific">Phaeodactylum tricornutum (strain CCAP 1055/1)</name>
    <dbReference type="NCBI Taxonomy" id="556484"/>
    <lineage>
        <taxon>Eukaryota</taxon>
        <taxon>Sar</taxon>
        <taxon>Stramenopiles</taxon>
        <taxon>Ochrophyta</taxon>
        <taxon>Bacillariophyta</taxon>
        <taxon>Bacillariophyceae</taxon>
        <taxon>Bacillariophycidae</taxon>
        <taxon>Naviculales</taxon>
        <taxon>Phaeodactylaceae</taxon>
        <taxon>Phaeodactylum</taxon>
    </lineage>
</organism>
<reference evidence="4" key="2">
    <citation type="submission" date="2008-08" db="EMBL/GenBank/DDBJ databases">
        <authorList>
            <consortium name="Diatom Consortium"/>
            <person name="Grigoriev I."/>
            <person name="Grimwood J."/>
            <person name="Kuo A."/>
            <person name="Otillar R.P."/>
            <person name="Salamov A."/>
            <person name="Detter J.C."/>
            <person name="Lindquist E."/>
            <person name="Shapiro H."/>
            <person name="Lucas S."/>
            <person name="Glavina del Rio T."/>
            <person name="Pitluck S."/>
            <person name="Rokhsar D."/>
            <person name="Bowler C."/>
        </authorList>
    </citation>
    <scope>GENOME REANNOTATION</scope>
    <source>
        <strain evidence="4">CCAP 1055/1</strain>
    </source>
</reference>
<dbReference type="GeneID" id="7195917"/>
<evidence type="ECO:0000259" key="2">
    <source>
        <dbReference type="PROSITE" id="PS50033"/>
    </source>
</evidence>
<dbReference type="InterPro" id="IPR055418">
    <property type="entry name" value="UFD1_N2"/>
</dbReference>
<dbReference type="Pfam" id="PF00789">
    <property type="entry name" value="UBX"/>
    <property type="match status" value="1"/>
</dbReference>
<sequence length="499" mass="55719">MDFDAAARRLAKEQSQIHSRRTQSRRVEISARAKREAVHRQAQQARLVEEKREKQRQHDFITTYMRQCDRMLGLKGLGNDNGSLLLRATSIHGQGDKIALPPSVLQFLTNTGLEMADTPWTFRIAIRNTSYEFPASPLLKSMSIPRKSHTVDEEDSDSEEDTNATSAYLDEMTYRYLAYTHATVVEFTQDEGCVGIPEPIAAALLSQRGRGDVLTTRTTDPSANTHDKSKDVSESETDMNRSTNNETDEGKTPGHIAWGAFDVPDCLIEVSLVHLPKGQACTLVPTQEALKNGFHNLKDVKLVLEQSLIRTRATLSVGDLVHSWHRGKKYDLTVRDVAPSTFNAVLCINTDIEVEFGRNERSMDSDEASVLHNELKATLSGRRLGDPIDCPTRDNVTEFDSNMQRIADELTPEPPLEQNSGVCIVQIRGDGTHARRRFDVQNSTVNDLFAFASFVVGTGSPFRLVTRFPRRVFIPDHASISLADAGIADGQELFLIERI</sequence>
<dbReference type="STRING" id="556484.B7GAK0"/>
<protein>
    <recommendedName>
        <fullName evidence="2">UBX domain-containing protein</fullName>
    </recommendedName>
</protein>
<feature type="compositionally biased region" description="Basic and acidic residues" evidence="1">
    <location>
        <begin position="25"/>
        <end position="39"/>
    </location>
</feature>
<dbReference type="Gene3D" id="2.40.40.50">
    <property type="entry name" value="Ubiquitin fusion degradation protein UFD1, N-terminal domain"/>
    <property type="match status" value="1"/>
</dbReference>
<dbReference type="PANTHER" id="PTHR12555">
    <property type="entry name" value="UBIQUITIN FUSION DEGRADATON PROTEIN 1"/>
    <property type="match status" value="1"/>
</dbReference>
<dbReference type="SUPFAM" id="SSF54236">
    <property type="entry name" value="Ubiquitin-like"/>
    <property type="match status" value="1"/>
</dbReference>
<dbReference type="SMART" id="SM00166">
    <property type="entry name" value="UBX"/>
    <property type="match status" value="1"/>
</dbReference>
<dbReference type="InParanoid" id="B7GAK0"/>
<dbReference type="GO" id="GO:0006511">
    <property type="term" value="P:ubiquitin-dependent protein catabolic process"/>
    <property type="evidence" value="ECO:0007669"/>
    <property type="project" value="InterPro"/>
</dbReference>
<dbReference type="CDD" id="cd01767">
    <property type="entry name" value="UBX"/>
    <property type="match status" value="1"/>
</dbReference>
<reference evidence="3 4" key="1">
    <citation type="journal article" date="2008" name="Nature">
        <title>The Phaeodactylum genome reveals the evolutionary history of diatom genomes.</title>
        <authorList>
            <person name="Bowler C."/>
            <person name="Allen A.E."/>
            <person name="Badger J.H."/>
            <person name="Grimwood J."/>
            <person name="Jabbari K."/>
            <person name="Kuo A."/>
            <person name="Maheswari U."/>
            <person name="Martens C."/>
            <person name="Maumus F."/>
            <person name="Otillar R.P."/>
            <person name="Rayko E."/>
            <person name="Salamov A."/>
            <person name="Vandepoele K."/>
            <person name="Beszteri B."/>
            <person name="Gruber A."/>
            <person name="Heijde M."/>
            <person name="Katinka M."/>
            <person name="Mock T."/>
            <person name="Valentin K."/>
            <person name="Verret F."/>
            <person name="Berges J.A."/>
            <person name="Brownlee C."/>
            <person name="Cadoret J.P."/>
            <person name="Chiovitti A."/>
            <person name="Choi C.J."/>
            <person name="Coesel S."/>
            <person name="De Martino A."/>
            <person name="Detter J.C."/>
            <person name="Durkin C."/>
            <person name="Falciatore A."/>
            <person name="Fournet J."/>
            <person name="Haruta M."/>
            <person name="Huysman M.J."/>
            <person name="Jenkins B.D."/>
            <person name="Jiroutova K."/>
            <person name="Jorgensen R.E."/>
            <person name="Joubert Y."/>
            <person name="Kaplan A."/>
            <person name="Kroger N."/>
            <person name="Kroth P.G."/>
            <person name="La Roche J."/>
            <person name="Lindquist E."/>
            <person name="Lommer M."/>
            <person name="Martin-Jezequel V."/>
            <person name="Lopez P.J."/>
            <person name="Lucas S."/>
            <person name="Mangogna M."/>
            <person name="McGinnis K."/>
            <person name="Medlin L.K."/>
            <person name="Montsant A."/>
            <person name="Oudot-Le Secq M.P."/>
            <person name="Napoli C."/>
            <person name="Obornik M."/>
            <person name="Parker M.S."/>
            <person name="Petit J.L."/>
            <person name="Porcel B.M."/>
            <person name="Poulsen N."/>
            <person name="Robison M."/>
            <person name="Rychlewski L."/>
            <person name="Rynearson T.A."/>
            <person name="Schmutz J."/>
            <person name="Shapiro H."/>
            <person name="Siaut M."/>
            <person name="Stanley M."/>
            <person name="Sussman M.R."/>
            <person name="Taylor A.R."/>
            <person name="Vardi A."/>
            <person name="von Dassow P."/>
            <person name="Vyverman W."/>
            <person name="Willis A."/>
            <person name="Wyrwicz L.S."/>
            <person name="Rokhsar D.S."/>
            <person name="Weissenbach J."/>
            <person name="Armbrust E.V."/>
            <person name="Green B.R."/>
            <person name="Van de Peer Y."/>
            <person name="Grigoriev I.V."/>
        </authorList>
    </citation>
    <scope>NUCLEOTIDE SEQUENCE [LARGE SCALE GENOMIC DNA]</scope>
    <source>
        <strain evidence="3 4">CCAP 1055/1</strain>
    </source>
</reference>
<dbReference type="InterPro" id="IPR042299">
    <property type="entry name" value="Ufd1-like_Nn"/>
</dbReference>
<feature type="region of interest" description="Disordered" evidence="1">
    <location>
        <begin position="212"/>
        <end position="253"/>
    </location>
</feature>
<dbReference type="OMA" id="QNDADEM"/>
<dbReference type="Gene3D" id="3.10.330.10">
    <property type="match status" value="1"/>
</dbReference>
<dbReference type="Pfam" id="PF24842">
    <property type="entry name" value="UFD1_N2"/>
    <property type="match status" value="1"/>
</dbReference>
<dbReference type="PANTHER" id="PTHR12555:SF13">
    <property type="entry name" value="UBIQUITIN RECOGNITION FACTOR IN ER-ASSOCIATED DEGRADATION PROTEIN 1"/>
    <property type="match status" value="1"/>
</dbReference>
<dbReference type="InterPro" id="IPR001012">
    <property type="entry name" value="UBX_dom"/>
</dbReference>
<dbReference type="PaxDb" id="2850-Phatr49430"/>
<evidence type="ECO:0000313" key="4">
    <source>
        <dbReference type="Proteomes" id="UP000000759"/>
    </source>
</evidence>
<dbReference type="HOGENOM" id="CLU_446585_0_0_1"/>
<dbReference type="OrthoDB" id="422728at2759"/>
<dbReference type="GO" id="GO:0036503">
    <property type="term" value="P:ERAD pathway"/>
    <property type="evidence" value="ECO:0007669"/>
    <property type="project" value="TreeGrafter"/>
</dbReference>
<dbReference type="AlphaFoldDB" id="B7GAK0"/>
<dbReference type="RefSeq" id="XP_002184090.1">
    <property type="nucleotide sequence ID" value="XM_002184054.1"/>
</dbReference>
<dbReference type="KEGG" id="pti:PHATRDRAFT_49430"/>
<dbReference type="InterPro" id="IPR029071">
    <property type="entry name" value="Ubiquitin-like_domsf"/>
</dbReference>
<gene>
    <name evidence="3" type="ORF">PHATRDRAFT_49430</name>
</gene>
<feature type="compositionally biased region" description="Polar residues" evidence="1">
    <location>
        <begin position="215"/>
        <end position="224"/>
    </location>
</feature>
<keyword evidence="4" id="KW-1185">Reference proteome</keyword>
<feature type="compositionally biased region" description="Basic and acidic residues" evidence="1">
    <location>
        <begin position="1"/>
        <end position="12"/>
    </location>
</feature>
<evidence type="ECO:0000256" key="1">
    <source>
        <dbReference type="SAM" id="MobiDB-lite"/>
    </source>
</evidence>
<dbReference type="eggNOG" id="ENOG502SJ4I">
    <property type="taxonomic scope" value="Eukaryota"/>
</dbReference>
<dbReference type="Gene3D" id="3.10.20.90">
    <property type="entry name" value="Phosphatidylinositol 3-kinase Catalytic Subunit, Chain A, domain 1"/>
    <property type="match status" value="1"/>
</dbReference>
<evidence type="ECO:0000313" key="3">
    <source>
        <dbReference type="EMBL" id="EEC44268.1"/>
    </source>
</evidence>